<keyword evidence="8" id="KW-1185">Reference proteome</keyword>
<comment type="subcellular location">
    <subcellularLocation>
        <location evidence="1">Cell outer membrane</location>
    </subcellularLocation>
</comment>
<dbReference type="InterPro" id="IPR011990">
    <property type="entry name" value="TPR-like_helical_dom_sf"/>
</dbReference>
<evidence type="ECO:0000256" key="3">
    <source>
        <dbReference type="ARBA" id="ARBA00022729"/>
    </source>
</evidence>
<dbReference type="PROSITE" id="PS51257">
    <property type="entry name" value="PROKAR_LIPOPROTEIN"/>
    <property type="match status" value="1"/>
</dbReference>
<evidence type="ECO:0000256" key="5">
    <source>
        <dbReference type="ARBA" id="ARBA00023237"/>
    </source>
</evidence>
<comment type="similarity">
    <text evidence="2">Belongs to the SusD family.</text>
</comment>
<dbReference type="RefSeq" id="WP_215240217.1">
    <property type="nucleotide sequence ID" value="NZ_CAJRAF010000002.1"/>
</dbReference>
<proteinExistence type="inferred from homology"/>
<dbReference type="GO" id="GO:0009279">
    <property type="term" value="C:cell outer membrane"/>
    <property type="evidence" value="ECO:0007669"/>
    <property type="project" value="UniProtKB-SubCell"/>
</dbReference>
<dbReference type="EMBL" id="CAJRAF010000002">
    <property type="protein sequence ID" value="CAG5006247.1"/>
    <property type="molecule type" value="Genomic_DNA"/>
</dbReference>
<evidence type="ECO:0000259" key="6">
    <source>
        <dbReference type="Pfam" id="PF07980"/>
    </source>
</evidence>
<evidence type="ECO:0000256" key="1">
    <source>
        <dbReference type="ARBA" id="ARBA00004442"/>
    </source>
</evidence>
<evidence type="ECO:0000313" key="8">
    <source>
        <dbReference type="Proteomes" id="UP000680038"/>
    </source>
</evidence>
<evidence type="ECO:0000313" key="7">
    <source>
        <dbReference type="EMBL" id="CAG5006247.1"/>
    </source>
</evidence>
<gene>
    <name evidence="7" type="ORF">DYBT9275_03770</name>
</gene>
<keyword evidence="4" id="KW-0472">Membrane</keyword>
<dbReference type="InterPro" id="IPR012944">
    <property type="entry name" value="SusD_RagB_dom"/>
</dbReference>
<comment type="caution">
    <text evidence="7">The sequence shown here is derived from an EMBL/GenBank/DDBJ whole genome shotgun (WGS) entry which is preliminary data.</text>
</comment>
<dbReference type="Pfam" id="PF07980">
    <property type="entry name" value="SusD_RagB"/>
    <property type="match status" value="1"/>
</dbReference>
<evidence type="ECO:0000256" key="4">
    <source>
        <dbReference type="ARBA" id="ARBA00023136"/>
    </source>
</evidence>
<dbReference type="Proteomes" id="UP000680038">
    <property type="component" value="Unassembled WGS sequence"/>
</dbReference>
<organism evidence="7 8">
    <name type="scientific">Dyadobacter helix</name>
    <dbReference type="NCBI Taxonomy" id="2822344"/>
    <lineage>
        <taxon>Bacteria</taxon>
        <taxon>Pseudomonadati</taxon>
        <taxon>Bacteroidota</taxon>
        <taxon>Cytophagia</taxon>
        <taxon>Cytophagales</taxon>
        <taxon>Spirosomataceae</taxon>
        <taxon>Dyadobacter</taxon>
    </lineage>
</organism>
<reference evidence="7" key="1">
    <citation type="submission" date="2021-04" db="EMBL/GenBank/DDBJ databases">
        <authorList>
            <person name="Rodrigo-Torres L."/>
            <person name="Arahal R. D."/>
            <person name="Lucena T."/>
        </authorList>
    </citation>
    <scope>NUCLEOTIDE SEQUENCE</scope>
    <source>
        <strain evidence="7">CECT 9275</strain>
    </source>
</reference>
<dbReference type="AlphaFoldDB" id="A0A916JD95"/>
<accession>A0A916JD95</accession>
<name>A0A916JD95_9BACT</name>
<protein>
    <recommendedName>
        <fullName evidence="6">RagB/SusD domain-containing protein</fullName>
    </recommendedName>
</protein>
<keyword evidence="5" id="KW-0998">Cell outer membrane</keyword>
<feature type="domain" description="RagB/SusD" evidence="6">
    <location>
        <begin position="377"/>
        <end position="493"/>
    </location>
</feature>
<dbReference type="Gene3D" id="1.25.40.390">
    <property type="match status" value="1"/>
</dbReference>
<evidence type="ECO:0000256" key="2">
    <source>
        <dbReference type="ARBA" id="ARBA00006275"/>
    </source>
</evidence>
<dbReference type="SUPFAM" id="SSF48452">
    <property type="entry name" value="TPR-like"/>
    <property type="match status" value="1"/>
</dbReference>
<keyword evidence="3" id="KW-0732">Signal</keyword>
<sequence>MENRKHKIWILSLLTASLFIVSGCSDFLDNPLENQAPSVTIDYTDMNRMYQPVSGAYSSVSKGGFASWVHTFIKASQSDDIDPRTGYSEVNELIHTYKSGAVIKGFWALDDMWSRYYGSILTCNSALTELDKFGANISASDEANKKLLVRYQAEVRFLRALLHYFVSRSFGDVPILGIESVDPAYLGTVGKSKVEDVRKHVITEMDFCIANLEDARPNEATHQGGVTKYTALFLKAKAAMDLAGNDNGSAYWDTVLETTEQIINSGKFSLFPDYYQLWKKPGKLSNESILEFQYTDFGNPTGDVVTSGGQVWDNFYLFQAPENTYGDPINGSGWLIPSDAAVKFLKDRNDAIRQKTTIQLSGIDGRPGTYSVTPDGDTISGNTSGKKYFNGKAYFPKSQMTPGRTGWYGANNNVRVFRYAEVLLMNAEVKIRKGQSGDAPLNLVRQRVGLTPLTKATIQQLLDERHAEFICEWWGERFNDLVRTDQAAMVLQGFVKGESEFFPIPQAQEDRNTNLKN</sequence>